<dbReference type="GO" id="GO:0008236">
    <property type="term" value="F:serine-type peptidase activity"/>
    <property type="evidence" value="ECO:0007669"/>
    <property type="project" value="InterPro"/>
</dbReference>
<dbReference type="OrthoDB" id="9794725at2"/>
<dbReference type="AlphaFoldDB" id="A0A3S9HAS6"/>
<protein>
    <submittedName>
        <fullName evidence="4">Alpha/beta hydrolase</fullName>
    </submittedName>
</protein>
<dbReference type="KEGG" id="jeh:EJN90_07360"/>
<dbReference type="InterPro" id="IPR029058">
    <property type="entry name" value="AB_hydrolase_fold"/>
</dbReference>
<organism evidence="4 5">
    <name type="scientific">Jeotgalibaca ciconiae</name>
    <dbReference type="NCBI Taxonomy" id="2496265"/>
    <lineage>
        <taxon>Bacteria</taxon>
        <taxon>Bacillati</taxon>
        <taxon>Bacillota</taxon>
        <taxon>Bacilli</taxon>
        <taxon>Lactobacillales</taxon>
        <taxon>Carnobacteriaceae</taxon>
        <taxon>Jeotgalibaca</taxon>
    </lineage>
</organism>
<keyword evidence="2" id="KW-0175">Coiled coil</keyword>
<sequence length="274" mass="31179">MIMYGITDLSYGKEKEGGIFLINIFEKGKALGDKYMPEESFLEVYRVPGEEERPFVIVFPGGGYHHLAGHEGKDIAEWFNQRGIHAGIFYYQLKNLNLDRLLKQVNDLVQELREHAAAWQLSPDSIGVIGFSAGGHLAALCSTKNEYKPDFSILSYPVISVSRPHLHLDMLTQVLGAEPDEELSKQYSPDYLITETTPKTFIWHTAEDKRVPVENVLLYAQQLGTHQIPFELHIFEAGRHGLGLAKEEPYTQAWSLLLEKWLEKNQLTPQGEKR</sequence>
<dbReference type="Gene3D" id="3.40.50.1820">
    <property type="entry name" value="alpha/beta hydrolase"/>
    <property type="match status" value="1"/>
</dbReference>
<feature type="coiled-coil region" evidence="2">
    <location>
        <begin position="91"/>
        <end position="118"/>
    </location>
</feature>
<keyword evidence="1 4" id="KW-0378">Hydrolase</keyword>
<dbReference type="EMBL" id="CP034465">
    <property type="protein sequence ID" value="AZP04465.1"/>
    <property type="molecule type" value="Genomic_DNA"/>
</dbReference>
<name>A0A3S9HAS6_9LACT</name>
<evidence type="ECO:0000313" key="5">
    <source>
        <dbReference type="Proteomes" id="UP000273326"/>
    </source>
</evidence>
<proteinExistence type="predicted"/>
<dbReference type="InterPro" id="IPR050300">
    <property type="entry name" value="GDXG_lipolytic_enzyme"/>
</dbReference>
<keyword evidence="5" id="KW-1185">Reference proteome</keyword>
<dbReference type="PANTHER" id="PTHR48081:SF6">
    <property type="entry name" value="PEPTIDASE S9 PROLYL OLIGOPEPTIDASE CATALYTIC DOMAIN-CONTAINING PROTEIN"/>
    <property type="match status" value="1"/>
</dbReference>
<evidence type="ECO:0000259" key="3">
    <source>
        <dbReference type="Pfam" id="PF00326"/>
    </source>
</evidence>
<evidence type="ECO:0000256" key="1">
    <source>
        <dbReference type="ARBA" id="ARBA00022801"/>
    </source>
</evidence>
<dbReference type="Proteomes" id="UP000273326">
    <property type="component" value="Chromosome"/>
</dbReference>
<dbReference type="PANTHER" id="PTHR48081">
    <property type="entry name" value="AB HYDROLASE SUPERFAMILY PROTEIN C4A8.06C"/>
    <property type="match status" value="1"/>
</dbReference>
<dbReference type="SUPFAM" id="SSF53474">
    <property type="entry name" value="alpha/beta-Hydrolases"/>
    <property type="match status" value="1"/>
</dbReference>
<accession>A0A3S9HAS6</accession>
<dbReference type="InterPro" id="IPR001375">
    <property type="entry name" value="Peptidase_S9_cat"/>
</dbReference>
<reference evidence="5" key="1">
    <citation type="submission" date="2018-12" db="EMBL/GenBank/DDBJ databases">
        <title>Complete genome sequencing of Jeotgalibaca sp. H21T32.</title>
        <authorList>
            <person name="Bae J.-W."/>
            <person name="Lee S.-Y."/>
        </authorList>
    </citation>
    <scope>NUCLEOTIDE SEQUENCE [LARGE SCALE GENOMIC DNA]</scope>
    <source>
        <strain evidence="5">H21T32</strain>
    </source>
</reference>
<dbReference type="GO" id="GO:0006508">
    <property type="term" value="P:proteolysis"/>
    <property type="evidence" value="ECO:0007669"/>
    <property type="project" value="InterPro"/>
</dbReference>
<gene>
    <name evidence="4" type="ORF">EJN90_07360</name>
</gene>
<dbReference type="Pfam" id="PF00326">
    <property type="entry name" value="Peptidase_S9"/>
    <property type="match status" value="1"/>
</dbReference>
<evidence type="ECO:0000256" key="2">
    <source>
        <dbReference type="SAM" id="Coils"/>
    </source>
</evidence>
<feature type="domain" description="Peptidase S9 prolyl oligopeptidase catalytic" evidence="3">
    <location>
        <begin position="103"/>
        <end position="249"/>
    </location>
</feature>
<evidence type="ECO:0000313" key="4">
    <source>
        <dbReference type="EMBL" id="AZP04465.1"/>
    </source>
</evidence>